<organism evidence="1 2">
    <name type="scientific">Leptospira santarosai</name>
    <dbReference type="NCBI Taxonomy" id="28183"/>
    <lineage>
        <taxon>Bacteria</taxon>
        <taxon>Pseudomonadati</taxon>
        <taxon>Spirochaetota</taxon>
        <taxon>Spirochaetia</taxon>
        <taxon>Leptospirales</taxon>
        <taxon>Leptospiraceae</taxon>
        <taxon>Leptospira</taxon>
    </lineage>
</organism>
<reference evidence="1 2" key="1">
    <citation type="submission" date="2017-01" db="EMBL/GenBank/DDBJ databases">
        <title>Comparative genomic analysis of Brazilian Leptospira santarosai.</title>
        <authorList>
            <person name="Moreno L.Z."/>
            <person name="Miraglia F."/>
            <person name="Kremer F.S."/>
            <person name="Eslabao M.R."/>
            <person name="Lilenbaum W."/>
            <person name="Dellagostin O.A."/>
            <person name="Moreno A.M."/>
        </authorList>
    </citation>
    <scope>NUCLEOTIDE SEQUENCE [LARGE SCALE GENOMIC DNA]</scope>
    <source>
        <strain evidence="1 2">M52/8-19</strain>
    </source>
</reference>
<evidence type="ECO:0000313" key="2">
    <source>
        <dbReference type="Proteomes" id="UP000189337"/>
    </source>
</evidence>
<dbReference type="AlphaFoldDB" id="A0AB73M4L8"/>
<gene>
    <name evidence="1" type="ORF">BWD14_20135</name>
</gene>
<accession>A0AB73M4L8</accession>
<sequence>MRKYSKDKKTVLIQYFCYMKFLVYKQAISERLTRSISKIPHSKVDWTKIQTESKHSFTNIQI</sequence>
<dbReference type="EMBL" id="MTSU01000045">
    <property type="protein sequence ID" value="ONF89964.1"/>
    <property type="molecule type" value="Genomic_DNA"/>
</dbReference>
<protein>
    <submittedName>
        <fullName evidence="1">Uncharacterized protein</fullName>
    </submittedName>
</protein>
<name>A0AB73M4L8_9LEPT</name>
<evidence type="ECO:0000313" key="1">
    <source>
        <dbReference type="EMBL" id="ONF89964.1"/>
    </source>
</evidence>
<proteinExistence type="predicted"/>
<comment type="caution">
    <text evidence="1">The sequence shown here is derived from an EMBL/GenBank/DDBJ whole genome shotgun (WGS) entry which is preliminary data.</text>
</comment>
<dbReference type="Proteomes" id="UP000189337">
    <property type="component" value="Unassembled WGS sequence"/>
</dbReference>